<dbReference type="EMBL" id="JABDTM020019205">
    <property type="protein sequence ID" value="KAH0817582.1"/>
    <property type="molecule type" value="Genomic_DNA"/>
</dbReference>
<accession>A0A8J6LF24</accession>
<reference evidence="2" key="2">
    <citation type="submission" date="2021-08" db="EMBL/GenBank/DDBJ databases">
        <authorList>
            <person name="Eriksson T."/>
        </authorList>
    </citation>
    <scope>NUCLEOTIDE SEQUENCE</scope>
    <source>
        <strain evidence="2">Stoneville</strain>
        <tissue evidence="2">Whole head</tissue>
    </source>
</reference>
<dbReference type="AlphaFoldDB" id="A0A8J6LF24"/>
<comment type="caution">
    <text evidence="2">The sequence shown here is derived from an EMBL/GenBank/DDBJ whole genome shotgun (WGS) entry which is preliminary data.</text>
</comment>
<proteinExistence type="predicted"/>
<evidence type="ECO:0000256" key="1">
    <source>
        <dbReference type="SAM" id="MobiDB-lite"/>
    </source>
</evidence>
<name>A0A8J6LF24_TENMO</name>
<protein>
    <submittedName>
        <fullName evidence="2">Uncharacterized protein</fullName>
    </submittedName>
</protein>
<dbReference type="Proteomes" id="UP000719412">
    <property type="component" value="Unassembled WGS sequence"/>
</dbReference>
<feature type="region of interest" description="Disordered" evidence="1">
    <location>
        <begin position="28"/>
        <end position="65"/>
    </location>
</feature>
<evidence type="ECO:0000313" key="2">
    <source>
        <dbReference type="EMBL" id="KAH0817582.1"/>
    </source>
</evidence>
<reference evidence="2" key="1">
    <citation type="journal article" date="2020" name="J Insects Food Feed">
        <title>The yellow mealworm (Tenebrio molitor) genome: a resource for the emerging insects as food and feed industry.</title>
        <authorList>
            <person name="Eriksson T."/>
            <person name="Andere A."/>
            <person name="Kelstrup H."/>
            <person name="Emery V."/>
            <person name="Picard C."/>
        </authorList>
    </citation>
    <scope>NUCLEOTIDE SEQUENCE</scope>
    <source>
        <strain evidence="2">Stoneville</strain>
        <tissue evidence="2">Whole head</tissue>
    </source>
</reference>
<evidence type="ECO:0000313" key="3">
    <source>
        <dbReference type="Proteomes" id="UP000719412"/>
    </source>
</evidence>
<gene>
    <name evidence="2" type="ORF">GEV33_005208</name>
</gene>
<keyword evidence="3" id="KW-1185">Reference proteome</keyword>
<sequence>MIFPGFRPCVVFVGTVQNKPTTGLNGAVLASAPPEKPTNVQIRPIQRAKDRKESFSGFDAARPRK</sequence>
<organism evidence="2 3">
    <name type="scientific">Tenebrio molitor</name>
    <name type="common">Yellow mealworm beetle</name>
    <dbReference type="NCBI Taxonomy" id="7067"/>
    <lineage>
        <taxon>Eukaryota</taxon>
        <taxon>Metazoa</taxon>
        <taxon>Ecdysozoa</taxon>
        <taxon>Arthropoda</taxon>
        <taxon>Hexapoda</taxon>
        <taxon>Insecta</taxon>
        <taxon>Pterygota</taxon>
        <taxon>Neoptera</taxon>
        <taxon>Endopterygota</taxon>
        <taxon>Coleoptera</taxon>
        <taxon>Polyphaga</taxon>
        <taxon>Cucujiformia</taxon>
        <taxon>Tenebrionidae</taxon>
        <taxon>Tenebrio</taxon>
    </lineage>
</organism>